<dbReference type="AlphaFoldDB" id="A0A0C2T3F6"/>
<evidence type="ECO:0000313" key="2">
    <source>
        <dbReference type="Proteomes" id="UP000054549"/>
    </source>
</evidence>
<proteinExistence type="predicted"/>
<dbReference type="HOGENOM" id="CLU_2867215_0_0_1"/>
<sequence>MLVIFFAASYETHSDARLPAVKKMSTQNFGVICLRSQEVGQLKKMSKAKTYWYSHASSTLVISP</sequence>
<evidence type="ECO:0000313" key="1">
    <source>
        <dbReference type="EMBL" id="KIL61009.1"/>
    </source>
</evidence>
<organism evidence="1 2">
    <name type="scientific">Amanita muscaria (strain Koide BX008)</name>
    <dbReference type="NCBI Taxonomy" id="946122"/>
    <lineage>
        <taxon>Eukaryota</taxon>
        <taxon>Fungi</taxon>
        <taxon>Dikarya</taxon>
        <taxon>Basidiomycota</taxon>
        <taxon>Agaricomycotina</taxon>
        <taxon>Agaricomycetes</taxon>
        <taxon>Agaricomycetidae</taxon>
        <taxon>Agaricales</taxon>
        <taxon>Pluteineae</taxon>
        <taxon>Amanitaceae</taxon>
        <taxon>Amanita</taxon>
    </lineage>
</organism>
<reference evidence="1 2" key="1">
    <citation type="submission" date="2014-04" db="EMBL/GenBank/DDBJ databases">
        <title>Evolutionary Origins and Diversification of the Mycorrhizal Mutualists.</title>
        <authorList>
            <consortium name="DOE Joint Genome Institute"/>
            <consortium name="Mycorrhizal Genomics Consortium"/>
            <person name="Kohler A."/>
            <person name="Kuo A."/>
            <person name="Nagy L.G."/>
            <person name="Floudas D."/>
            <person name="Copeland A."/>
            <person name="Barry K.W."/>
            <person name="Cichocki N."/>
            <person name="Veneault-Fourrey C."/>
            <person name="LaButti K."/>
            <person name="Lindquist E.A."/>
            <person name="Lipzen A."/>
            <person name="Lundell T."/>
            <person name="Morin E."/>
            <person name="Murat C."/>
            <person name="Riley R."/>
            <person name="Ohm R."/>
            <person name="Sun H."/>
            <person name="Tunlid A."/>
            <person name="Henrissat B."/>
            <person name="Grigoriev I.V."/>
            <person name="Hibbett D.S."/>
            <person name="Martin F."/>
        </authorList>
    </citation>
    <scope>NUCLEOTIDE SEQUENCE [LARGE SCALE GENOMIC DNA]</scope>
    <source>
        <strain evidence="1 2">Koide BX008</strain>
    </source>
</reference>
<dbReference type="EMBL" id="KN818290">
    <property type="protein sequence ID" value="KIL61009.1"/>
    <property type="molecule type" value="Genomic_DNA"/>
</dbReference>
<keyword evidence="2" id="KW-1185">Reference proteome</keyword>
<dbReference type="InParanoid" id="A0A0C2T3F6"/>
<name>A0A0C2T3F6_AMAMK</name>
<protein>
    <submittedName>
        <fullName evidence="1">Uncharacterized protein</fullName>
    </submittedName>
</protein>
<gene>
    <name evidence="1" type="ORF">M378DRAFT_167515</name>
</gene>
<dbReference type="Proteomes" id="UP000054549">
    <property type="component" value="Unassembled WGS sequence"/>
</dbReference>
<accession>A0A0C2T3F6</accession>